<dbReference type="GO" id="GO:0030246">
    <property type="term" value="F:carbohydrate binding"/>
    <property type="evidence" value="ECO:0007669"/>
    <property type="project" value="InterPro"/>
</dbReference>
<dbReference type="Proteomes" id="UP000287996">
    <property type="component" value="Unassembled WGS sequence"/>
</dbReference>
<dbReference type="GO" id="GO:0009279">
    <property type="term" value="C:cell outer membrane"/>
    <property type="evidence" value="ECO:0007669"/>
    <property type="project" value="UniProtKB-SubCell"/>
</dbReference>
<keyword evidence="10" id="KW-1185">Reference proteome</keyword>
<dbReference type="InterPro" id="IPR036942">
    <property type="entry name" value="Beta-barrel_TonB_sf"/>
</dbReference>
<gene>
    <name evidence="9" type="ORF">CWI84_06545</name>
</gene>
<keyword evidence="3" id="KW-1134">Transmembrane beta strand</keyword>
<dbReference type="SUPFAM" id="SSF56935">
    <property type="entry name" value="Porins"/>
    <property type="match status" value="1"/>
</dbReference>
<evidence type="ECO:0000256" key="7">
    <source>
        <dbReference type="SAM" id="SignalP"/>
    </source>
</evidence>
<dbReference type="Gene3D" id="2.40.170.20">
    <property type="entry name" value="TonB-dependent receptor, beta-barrel domain"/>
    <property type="match status" value="1"/>
</dbReference>
<evidence type="ECO:0000256" key="3">
    <source>
        <dbReference type="ARBA" id="ARBA00022452"/>
    </source>
</evidence>
<feature type="chain" id="PRO_5019420270" description="TonB-dependent transporter Oar-like beta-barrel domain-containing protein" evidence="7">
    <location>
        <begin position="27"/>
        <end position="1070"/>
    </location>
</feature>
<dbReference type="InterPro" id="IPR037066">
    <property type="entry name" value="Plug_dom_sf"/>
</dbReference>
<accession>A0A432ZQU6</accession>
<evidence type="ECO:0000259" key="8">
    <source>
        <dbReference type="Pfam" id="PF25183"/>
    </source>
</evidence>
<dbReference type="Gene3D" id="2.170.130.10">
    <property type="entry name" value="TonB-dependent receptor, plug domain"/>
    <property type="match status" value="1"/>
</dbReference>
<name>A0A432ZQU6_9GAMM</name>
<keyword evidence="4" id="KW-0812">Transmembrane</keyword>
<feature type="domain" description="TonB-dependent transporter Oar-like beta-barrel" evidence="8">
    <location>
        <begin position="240"/>
        <end position="323"/>
    </location>
</feature>
<reference evidence="9 10" key="1">
    <citation type="journal article" date="2011" name="Front. Microbiol.">
        <title>Genomic signatures of strain selection and enhancement in Bacillus atrophaeus var. globigii, a historical biowarfare simulant.</title>
        <authorList>
            <person name="Gibbons H.S."/>
            <person name="Broomall S.M."/>
            <person name="McNew L.A."/>
            <person name="Daligault H."/>
            <person name="Chapman C."/>
            <person name="Bruce D."/>
            <person name="Karavis M."/>
            <person name="Krepps M."/>
            <person name="McGregor P.A."/>
            <person name="Hong C."/>
            <person name="Park K.H."/>
            <person name="Akmal A."/>
            <person name="Feldman A."/>
            <person name="Lin J.S."/>
            <person name="Chang W.E."/>
            <person name="Higgs B.W."/>
            <person name="Demirev P."/>
            <person name="Lindquist J."/>
            <person name="Liem A."/>
            <person name="Fochler E."/>
            <person name="Read T.D."/>
            <person name="Tapia R."/>
            <person name="Johnson S."/>
            <person name="Bishop-Lilly K.A."/>
            <person name="Detter C."/>
            <person name="Han C."/>
            <person name="Sozhamannan S."/>
            <person name="Rosenzweig C.N."/>
            <person name="Skowronski E.W."/>
        </authorList>
    </citation>
    <scope>NUCLEOTIDE SEQUENCE [LARGE SCALE GENOMIC DNA]</scope>
    <source>
        <strain evidence="9 10">CC-PW-9</strain>
    </source>
</reference>
<comment type="caution">
    <text evidence="9">The sequence shown here is derived from an EMBL/GenBank/DDBJ whole genome shotgun (WGS) entry which is preliminary data.</text>
</comment>
<dbReference type="SUPFAM" id="SSF49452">
    <property type="entry name" value="Starch-binding domain-like"/>
    <property type="match status" value="1"/>
</dbReference>
<dbReference type="RefSeq" id="WP_126841783.1">
    <property type="nucleotide sequence ID" value="NZ_PIQH01000005.1"/>
</dbReference>
<evidence type="ECO:0000313" key="10">
    <source>
        <dbReference type="Proteomes" id="UP000287996"/>
    </source>
</evidence>
<protein>
    <recommendedName>
        <fullName evidence="8">TonB-dependent transporter Oar-like beta-barrel domain-containing protein</fullName>
    </recommendedName>
</protein>
<dbReference type="InterPro" id="IPR057601">
    <property type="entry name" value="Oar-like_b-barrel"/>
</dbReference>
<keyword evidence="2" id="KW-0813">Transport</keyword>
<dbReference type="EMBL" id="PIQH01000005">
    <property type="protein sequence ID" value="RUO80284.1"/>
    <property type="molecule type" value="Genomic_DNA"/>
</dbReference>
<evidence type="ECO:0000313" key="9">
    <source>
        <dbReference type="EMBL" id="RUO80284.1"/>
    </source>
</evidence>
<feature type="domain" description="TonB-dependent transporter Oar-like beta-barrel" evidence="8">
    <location>
        <begin position="369"/>
        <end position="1008"/>
    </location>
</feature>
<dbReference type="InterPro" id="IPR013784">
    <property type="entry name" value="Carb-bd-like_fold"/>
</dbReference>
<keyword evidence="5" id="KW-0472">Membrane</keyword>
<dbReference type="PANTHER" id="PTHR30069:SF46">
    <property type="entry name" value="OAR PROTEIN"/>
    <property type="match status" value="1"/>
</dbReference>
<evidence type="ECO:0000256" key="6">
    <source>
        <dbReference type="ARBA" id="ARBA00023237"/>
    </source>
</evidence>
<dbReference type="AlphaFoldDB" id="A0A432ZQU6"/>
<proteinExistence type="predicted"/>
<dbReference type="OrthoDB" id="9768147at2"/>
<organism evidence="9 10">
    <name type="scientific">Idiomarina tyrosinivorans</name>
    <dbReference type="NCBI Taxonomy" id="1445662"/>
    <lineage>
        <taxon>Bacteria</taxon>
        <taxon>Pseudomonadati</taxon>
        <taxon>Pseudomonadota</taxon>
        <taxon>Gammaproteobacteria</taxon>
        <taxon>Alteromonadales</taxon>
        <taxon>Idiomarinaceae</taxon>
        <taxon>Idiomarina</taxon>
    </lineage>
</organism>
<evidence type="ECO:0000256" key="5">
    <source>
        <dbReference type="ARBA" id="ARBA00023136"/>
    </source>
</evidence>
<feature type="signal peptide" evidence="7">
    <location>
        <begin position="1"/>
        <end position="26"/>
    </location>
</feature>
<dbReference type="GO" id="GO:0044718">
    <property type="term" value="P:siderophore transmembrane transport"/>
    <property type="evidence" value="ECO:0007669"/>
    <property type="project" value="TreeGrafter"/>
</dbReference>
<keyword evidence="7" id="KW-0732">Signal</keyword>
<sequence>MKFNGKVSRVSAAIALAIGMSTSVMAQETSSAMRGVITGPQGNPAANTKITIIHEPTGTVSEFVTRADGSFTAKGLRVGGPYKVVIDSDKFQDAELENLYLALGETLRVNNQLKASQDVERIVVKGTALVLESGGANSNFGEETIDNMPSINRDLKDIARINPLVTIRGNGEMSIAGGNPRSNSITVDGIGQNDDFGLNYGGYPTQQPPISLSAIEQISVDVAPFSSKKGDFSGGTINAVTKTGTNEFEGEVFYEFSNPSMKGESKRLNRTTGSSGNDQGFAEYETADVEPILKTSTFGLSLSGPIIEDTLFFFTNYEEWNSTLDYNYGFSGSGASNEFYTTRENFDEFLRILNDTYGIQDSLPGAPEDKDRKWLTKLSWNINDDHRLDFTYQWQDNSDMRGHSSGGNTVVLNSAIYDYHTRMSNLSARLYSDWSSNFITEMGITFKDVVSDSITNSDFGSVTVEEFYRGPSYQFGTDQYRHANKVKNQNLTFNFDATYLLGEHEIGFGAEYERLRLYNKFVPDSLGRWEFDSFEGFENREVGNYNGTYDFWYQNAYTNNPEDAAYDAVRNTLALYAEDTFFPTMDLEITAGLRYERLSSDDKPALNQNFVDTYGFSNQENLDGLDIIMPRVSFKYYLNEDITLRGGVGRFYGGVPNVWYSNPFTKDGLTLVAATPDDINDYFANTSEPADFTRVPQAIKDSLVQGNGSTNYTDPNFELPSDWRAQVAADYSFDIPMLGDDFRATTSLLYIKEQDEPVWLNTAIEPVGTAADGERVIYESIYNGELEGNFDIMMSNAEDSGRSFIFTQSLAKKWDNGFSMTASYTHQDVEKATSGSSSQAESNYKHYVIKSRNMPFAARSDYEIEHSFKLTLGYEQEFIDGYKTNINLFYSRHSGRPFSYTMSMYKDGDFGDSVQGGFYSQSAYLAYIPSGPDDANVDWDNSVSWEELSRVLDKFGITPSGSIIDRNTGTQPWVTRLDLSVQQEIPGFADGQHGEIYFTINNLANLINSDWGVEKRLGYPQLDLYDFGGLSADGKYQIDRLFNGYPQNNWDEYEISASSWSVKLGVRYQF</sequence>
<dbReference type="Pfam" id="PF25183">
    <property type="entry name" value="OMP_b-brl_4"/>
    <property type="match status" value="2"/>
</dbReference>
<dbReference type="PANTHER" id="PTHR30069">
    <property type="entry name" value="TONB-DEPENDENT OUTER MEMBRANE RECEPTOR"/>
    <property type="match status" value="1"/>
</dbReference>
<keyword evidence="6" id="KW-0998">Cell outer membrane</keyword>
<evidence type="ECO:0000256" key="1">
    <source>
        <dbReference type="ARBA" id="ARBA00004571"/>
    </source>
</evidence>
<evidence type="ECO:0000256" key="2">
    <source>
        <dbReference type="ARBA" id="ARBA00022448"/>
    </source>
</evidence>
<dbReference type="GO" id="GO:0015344">
    <property type="term" value="F:siderophore uptake transmembrane transporter activity"/>
    <property type="evidence" value="ECO:0007669"/>
    <property type="project" value="TreeGrafter"/>
</dbReference>
<dbReference type="Pfam" id="PF13620">
    <property type="entry name" value="CarboxypepD_reg"/>
    <property type="match status" value="1"/>
</dbReference>
<comment type="subcellular location">
    <subcellularLocation>
        <location evidence="1">Cell outer membrane</location>
        <topology evidence="1">Multi-pass membrane protein</topology>
    </subcellularLocation>
</comment>
<evidence type="ECO:0000256" key="4">
    <source>
        <dbReference type="ARBA" id="ARBA00022692"/>
    </source>
</evidence>
<dbReference type="InterPro" id="IPR039426">
    <property type="entry name" value="TonB-dep_rcpt-like"/>
</dbReference>